<evidence type="ECO:0000313" key="2">
    <source>
        <dbReference type="EMBL" id="AWB09200.1"/>
    </source>
</evidence>
<protein>
    <recommendedName>
        <fullName evidence="1">Antitoxin Xre/MbcA/ParS-like toxin-binding domain-containing protein</fullName>
    </recommendedName>
</protein>
<dbReference type="InterPro" id="IPR024467">
    <property type="entry name" value="Xre/MbcA/ParS-like_toxin-bd"/>
</dbReference>
<proteinExistence type="predicted"/>
<dbReference type="OrthoDB" id="7306864at2"/>
<dbReference type="KEGG" id="ahu:A6A40_30055"/>
<keyword evidence="3" id="KW-1185">Reference proteome</keyword>
<organism evidence="2 3">
    <name type="scientific">Azospirillum humicireducens</name>
    <dbReference type="NCBI Taxonomy" id="1226968"/>
    <lineage>
        <taxon>Bacteria</taxon>
        <taxon>Pseudomonadati</taxon>
        <taxon>Pseudomonadota</taxon>
        <taxon>Alphaproteobacteria</taxon>
        <taxon>Rhodospirillales</taxon>
        <taxon>Azospirillaceae</taxon>
        <taxon>Azospirillum</taxon>
    </lineage>
</organism>
<keyword evidence="2" id="KW-0614">Plasmid</keyword>
<feature type="domain" description="Antitoxin Xre/MbcA/ParS-like toxin-binding" evidence="1">
    <location>
        <begin position="17"/>
        <end position="63"/>
    </location>
</feature>
<dbReference type="RefSeq" id="WP_108549441.1">
    <property type="nucleotide sequence ID" value="NZ_CP028907.1"/>
</dbReference>
<evidence type="ECO:0000313" key="3">
    <source>
        <dbReference type="Proteomes" id="UP000077405"/>
    </source>
</evidence>
<sequence length="68" mass="7382">MVGFNAVANGEMVFERAVEVLGTAERAAEWMGCKDSQLGVKPDDLVKTDDGTAQVLHCLRRLELGHPV</sequence>
<dbReference type="Pfam" id="PF09722">
    <property type="entry name" value="Xre_MbcA_ParS_C"/>
    <property type="match status" value="1"/>
</dbReference>
<geneLocation type="plasmid" evidence="2 3">
    <name>pYZ6</name>
</geneLocation>
<evidence type="ECO:0000259" key="1">
    <source>
        <dbReference type="Pfam" id="PF09722"/>
    </source>
</evidence>
<gene>
    <name evidence="2" type="ORF">A6A40_30055</name>
</gene>
<dbReference type="Proteomes" id="UP000077405">
    <property type="component" value="Plasmid pYZ6"/>
</dbReference>
<reference evidence="2 3" key="1">
    <citation type="submission" date="2018-04" db="EMBL/GenBank/DDBJ databases">
        <title>Complete genome sequence of the nitrogen-fixing bacterium Azospirillum humicireducens type strain SgZ-5.</title>
        <authorList>
            <person name="Yu Z."/>
        </authorList>
    </citation>
    <scope>NUCLEOTIDE SEQUENCE [LARGE SCALE GENOMIC DNA]</scope>
    <source>
        <strain evidence="2 3">SgZ-5</strain>
        <plasmid evidence="2 3">pYZ6</plasmid>
    </source>
</reference>
<name>A0A2R4VXL1_9PROT</name>
<accession>A0A2R4VXL1</accession>
<dbReference type="EMBL" id="CP028907">
    <property type="protein sequence ID" value="AWB09200.1"/>
    <property type="molecule type" value="Genomic_DNA"/>
</dbReference>
<dbReference type="AlphaFoldDB" id="A0A2R4VXL1"/>